<evidence type="ECO:0000313" key="2">
    <source>
        <dbReference type="EMBL" id="GGZ85560.1"/>
    </source>
</evidence>
<dbReference type="InterPro" id="IPR012347">
    <property type="entry name" value="Ferritin-like"/>
</dbReference>
<reference evidence="2" key="1">
    <citation type="journal article" date="2014" name="Int. J. Syst. Evol. Microbiol.">
        <title>Complete genome sequence of Corynebacterium casei LMG S-19264T (=DSM 44701T), isolated from a smear-ripened cheese.</title>
        <authorList>
            <consortium name="US DOE Joint Genome Institute (JGI-PGF)"/>
            <person name="Walter F."/>
            <person name="Albersmeier A."/>
            <person name="Kalinowski J."/>
            <person name="Ruckert C."/>
        </authorList>
    </citation>
    <scope>NUCLEOTIDE SEQUENCE</scope>
    <source>
        <strain evidence="2">KCTC 12710</strain>
    </source>
</reference>
<dbReference type="InterPro" id="IPR009078">
    <property type="entry name" value="Ferritin-like_SF"/>
</dbReference>
<reference evidence="2" key="2">
    <citation type="submission" date="2020-09" db="EMBL/GenBank/DDBJ databases">
        <authorList>
            <person name="Sun Q."/>
            <person name="Kim S."/>
        </authorList>
    </citation>
    <scope>NUCLEOTIDE SEQUENCE</scope>
    <source>
        <strain evidence="2">KCTC 12710</strain>
    </source>
</reference>
<accession>A0A918VBY9</accession>
<dbReference type="SUPFAM" id="SSF47240">
    <property type="entry name" value="Ferritin-like"/>
    <property type="match status" value="1"/>
</dbReference>
<keyword evidence="3" id="KW-1185">Reference proteome</keyword>
<dbReference type="AlphaFoldDB" id="A0A918VBY9"/>
<sequence length="156" mass="18346">MKNTKLIISQLNELLALNYYAEKIYLDALNEVENEDLKHFCRAMAFERIEFCRFLGAEILQLKGNPKYPDHMRHESNMLQSNFRYTICVNDNKAIIDELIRIKTWSIEKYEESFKKVGFPEHIFTLLKNQKSILEQSLASVRSSSGTFNQFLRTAN</sequence>
<dbReference type="Pfam" id="PF09537">
    <property type="entry name" value="DUF2383"/>
    <property type="match status" value="1"/>
</dbReference>
<name>A0A918VBY9_9FLAO</name>
<dbReference type="Gene3D" id="1.20.1260.10">
    <property type="match status" value="1"/>
</dbReference>
<dbReference type="EMBL" id="BMWZ01000005">
    <property type="protein sequence ID" value="GGZ85560.1"/>
    <property type="molecule type" value="Genomic_DNA"/>
</dbReference>
<evidence type="ECO:0000313" key="3">
    <source>
        <dbReference type="Proteomes" id="UP000636004"/>
    </source>
</evidence>
<dbReference type="RefSeq" id="WP_189361127.1">
    <property type="nucleotide sequence ID" value="NZ_BMWZ01000005.1"/>
</dbReference>
<feature type="domain" description="DUF2383" evidence="1">
    <location>
        <begin position="7"/>
        <end position="115"/>
    </location>
</feature>
<proteinExistence type="predicted"/>
<gene>
    <name evidence="2" type="ORF">GCM10007028_24780</name>
</gene>
<dbReference type="Proteomes" id="UP000636004">
    <property type="component" value="Unassembled WGS sequence"/>
</dbReference>
<organism evidence="2 3">
    <name type="scientific">Algibacter mikhailovii</name>
    <dbReference type="NCBI Taxonomy" id="425498"/>
    <lineage>
        <taxon>Bacteria</taxon>
        <taxon>Pseudomonadati</taxon>
        <taxon>Bacteroidota</taxon>
        <taxon>Flavobacteriia</taxon>
        <taxon>Flavobacteriales</taxon>
        <taxon>Flavobacteriaceae</taxon>
        <taxon>Algibacter</taxon>
    </lineage>
</organism>
<evidence type="ECO:0000259" key="1">
    <source>
        <dbReference type="Pfam" id="PF09537"/>
    </source>
</evidence>
<dbReference type="InterPro" id="IPR019052">
    <property type="entry name" value="DUF2383"/>
</dbReference>
<comment type="caution">
    <text evidence="2">The sequence shown here is derived from an EMBL/GenBank/DDBJ whole genome shotgun (WGS) entry which is preliminary data.</text>
</comment>
<protein>
    <recommendedName>
        <fullName evidence="1">DUF2383 domain-containing protein</fullName>
    </recommendedName>
</protein>